<feature type="signal peptide" evidence="9">
    <location>
        <begin position="1"/>
        <end position="22"/>
    </location>
</feature>
<keyword evidence="13" id="KW-1185">Reference proteome</keyword>
<evidence type="ECO:0000256" key="9">
    <source>
        <dbReference type="SAM" id="SignalP"/>
    </source>
</evidence>
<comment type="subcellular location">
    <subcellularLocation>
        <location evidence="1 8">Cell outer membrane</location>
        <topology evidence="1 8">Multi-pass membrane protein</topology>
    </subcellularLocation>
</comment>
<protein>
    <submittedName>
        <fullName evidence="12">Outer membrane receptor protein involved in Fe transport</fullName>
    </submittedName>
</protein>
<dbReference type="InterPro" id="IPR036942">
    <property type="entry name" value="Beta-barrel_TonB_sf"/>
</dbReference>
<keyword evidence="6 8" id="KW-0472">Membrane</keyword>
<dbReference type="PROSITE" id="PS52016">
    <property type="entry name" value="TONB_DEPENDENT_REC_3"/>
    <property type="match status" value="1"/>
</dbReference>
<dbReference type="PANTHER" id="PTHR30069:SF29">
    <property type="entry name" value="HEMOGLOBIN AND HEMOGLOBIN-HAPTOGLOBIN-BINDING PROTEIN 1-RELATED"/>
    <property type="match status" value="1"/>
</dbReference>
<evidence type="ECO:0000256" key="5">
    <source>
        <dbReference type="ARBA" id="ARBA00022729"/>
    </source>
</evidence>
<evidence type="ECO:0000259" key="10">
    <source>
        <dbReference type="Pfam" id="PF07715"/>
    </source>
</evidence>
<accession>A0A327PGL3</accession>
<feature type="domain" description="Outer membrane protein beta-barrel" evidence="11">
    <location>
        <begin position="586"/>
        <end position="785"/>
    </location>
</feature>
<dbReference type="EMBL" id="QLLK01000004">
    <property type="protein sequence ID" value="RAI91368.1"/>
    <property type="molecule type" value="Genomic_DNA"/>
</dbReference>
<evidence type="ECO:0000256" key="1">
    <source>
        <dbReference type="ARBA" id="ARBA00004571"/>
    </source>
</evidence>
<dbReference type="RefSeq" id="WP_111610965.1">
    <property type="nucleotide sequence ID" value="NZ_QLLK01000004.1"/>
</dbReference>
<dbReference type="InterPro" id="IPR037066">
    <property type="entry name" value="Plug_dom_sf"/>
</dbReference>
<keyword evidence="12" id="KW-0675">Receptor</keyword>
<feature type="domain" description="TonB-dependent receptor plug" evidence="10">
    <location>
        <begin position="141"/>
        <end position="226"/>
    </location>
</feature>
<dbReference type="InterPro" id="IPR013784">
    <property type="entry name" value="Carb-bd-like_fold"/>
</dbReference>
<dbReference type="Proteomes" id="UP000249610">
    <property type="component" value="Unassembled WGS sequence"/>
</dbReference>
<dbReference type="SUPFAM" id="SSF49452">
    <property type="entry name" value="Starch-binding domain-like"/>
    <property type="match status" value="1"/>
</dbReference>
<gene>
    <name evidence="12" type="ORF">LV83_01553</name>
</gene>
<dbReference type="GO" id="GO:0009279">
    <property type="term" value="C:cell outer membrane"/>
    <property type="evidence" value="ECO:0007669"/>
    <property type="project" value="UniProtKB-SubCell"/>
</dbReference>
<evidence type="ECO:0000313" key="13">
    <source>
        <dbReference type="Proteomes" id="UP000249610"/>
    </source>
</evidence>
<organism evidence="12 13">
    <name type="scientific">Algoriphagus yeomjeoni</name>
    <dbReference type="NCBI Taxonomy" id="291403"/>
    <lineage>
        <taxon>Bacteria</taxon>
        <taxon>Pseudomonadati</taxon>
        <taxon>Bacteroidota</taxon>
        <taxon>Cytophagia</taxon>
        <taxon>Cytophagales</taxon>
        <taxon>Cyclobacteriaceae</taxon>
        <taxon>Algoriphagus</taxon>
    </lineage>
</organism>
<keyword evidence="2 8" id="KW-0813">Transport</keyword>
<evidence type="ECO:0000256" key="2">
    <source>
        <dbReference type="ARBA" id="ARBA00022448"/>
    </source>
</evidence>
<dbReference type="Pfam" id="PF14905">
    <property type="entry name" value="OMP_b-brl_3"/>
    <property type="match status" value="1"/>
</dbReference>
<dbReference type="GO" id="GO:0044718">
    <property type="term" value="P:siderophore transmembrane transport"/>
    <property type="evidence" value="ECO:0007669"/>
    <property type="project" value="TreeGrafter"/>
</dbReference>
<sequence>MKAGFTLLFFTVGFCISLVSTAQTGKLTGFLTFEDGEPVAYAAVFIQALKKQALSDERGRYELVDVPFGAHQVQVSSIEMQGLNFNIQIDKPRIQLETVVKRAGEKVLDEVEVTGESVKNEVEKAGFAVNVLETKRASLHSLQTNDLLNRSVGVRVRQNGGLGSQVSYNLNGMSGNSVRIFIDGVPISTYGASFSLNSIPPALIDRIEVYKGVIPAHLADDALGGAINVILKKGAMNNLTASLSYGSFNTQQANVSGSYRNSNSGFTVKASGFYNFSDNDYQVWGKFVRNILANGRYEYVRAKRFNDAYKSAGANIQVGFTNAKWADQFYLGLNVSDDYNEIQHGTYMTIPYKGRFTESQAKVLSVNYVKSDFLAKGLEVNFNGMISDRKQVVNDTVKWNYNWFGEQSVGLNGGPILRPNGAQQGAPTINHINRNISTFRGGVTYSISEMHRMVFSHMYYTIDRTQRDLMRPAREREFIGTRDLTKNISAFAYEATLFESKFKANLFGKYYHQEIDRMDPILVTQNGETVKSEDKVSSKNNTFGYGLATSYALNNSLTMLLSAEKAVRMPSENEIFGSPGENIIENIGIRPEVSNNLNLGLRTGPYQLNSTSKLTIYASGFLRDTKDKIVRRINPRLNDAVQTDPFENLGKTKSIGFEGEINYTWNDNFSVLLNFSKFNSVFNIQYDPNGNEYTYYNRQLPNEPFFTINSTVQYGFKNVIQKRSALNFYYSFGFVDRFYTTWLEIEDFRTPRQFIQDIGVNYVFPSEKLVVSADLRNLFDQQAYDNFAVQKPGRGFYLKLNYTINKF</sequence>
<keyword evidence="4 8" id="KW-0812">Transmembrane</keyword>
<evidence type="ECO:0000313" key="12">
    <source>
        <dbReference type="EMBL" id="RAI91368.1"/>
    </source>
</evidence>
<dbReference type="GO" id="GO:0015344">
    <property type="term" value="F:siderophore uptake transmembrane transporter activity"/>
    <property type="evidence" value="ECO:0007669"/>
    <property type="project" value="TreeGrafter"/>
</dbReference>
<proteinExistence type="inferred from homology"/>
<evidence type="ECO:0000259" key="11">
    <source>
        <dbReference type="Pfam" id="PF14905"/>
    </source>
</evidence>
<keyword evidence="7 8" id="KW-0998">Cell outer membrane</keyword>
<evidence type="ECO:0000256" key="3">
    <source>
        <dbReference type="ARBA" id="ARBA00022452"/>
    </source>
</evidence>
<dbReference type="Gene3D" id="2.170.130.10">
    <property type="entry name" value="TonB-dependent receptor, plug domain"/>
    <property type="match status" value="1"/>
</dbReference>
<feature type="chain" id="PRO_5016246207" evidence="9">
    <location>
        <begin position="23"/>
        <end position="807"/>
    </location>
</feature>
<reference evidence="12 13" key="1">
    <citation type="submission" date="2018-06" db="EMBL/GenBank/DDBJ databases">
        <title>Genomic Encyclopedia of Archaeal and Bacterial Type Strains, Phase II (KMG-II): from individual species to whole genera.</title>
        <authorList>
            <person name="Goeker M."/>
        </authorList>
    </citation>
    <scope>NUCLEOTIDE SEQUENCE [LARGE SCALE GENOMIC DNA]</scope>
    <source>
        <strain evidence="12 13">DSM 23446</strain>
    </source>
</reference>
<keyword evidence="3 8" id="KW-1134">Transmembrane beta strand</keyword>
<evidence type="ECO:0000256" key="7">
    <source>
        <dbReference type="ARBA" id="ARBA00023237"/>
    </source>
</evidence>
<dbReference type="OrthoDB" id="9812892at2"/>
<comment type="caution">
    <text evidence="12">The sequence shown here is derived from an EMBL/GenBank/DDBJ whole genome shotgun (WGS) entry which is preliminary data.</text>
</comment>
<dbReference type="Gene3D" id="2.40.170.20">
    <property type="entry name" value="TonB-dependent receptor, beta-barrel domain"/>
    <property type="match status" value="1"/>
</dbReference>
<dbReference type="GO" id="GO:0030246">
    <property type="term" value="F:carbohydrate binding"/>
    <property type="evidence" value="ECO:0007669"/>
    <property type="project" value="InterPro"/>
</dbReference>
<evidence type="ECO:0000256" key="4">
    <source>
        <dbReference type="ARBA" id="ARBA00022692"/>
    </source>
</evidence>
<evidence type="ECO:0000256" key="8">
    <source>
        <dbReference type="PROSITE-ProRule" id="PRU01360"/>
    </source>
</evidence>
<name>A0A327PGL3_9BACT</name>
<dbReference type="SUPFAM" id="SSF56935">
    <property type="entry name" value="Porins"/>
    <property type="match status" value="1"/>
</dbReference>
<dbReference type="InterPro" id="IPR041700">
    <property type="entry name" value="OMP_b-brl_3"/>
</dbReference>
<keyword evidence="5 9" id="KW-0732">Signal</keyword>
<dbReference type="AlphaFoldDB" id="A0A327PGL3"/>
<dbReference type="PANTHER" id="PTHR30069">
    <property type="entry name" value="TONB-DEPENDENT OUTER MEMBRANE RECEPTOR"/>
    <property type="match status" value="1"/>
</dbReference>
<evidence type="ECO:0000256" key="6">
    <source>
        <dbReference type="ARBA" id="ARBA00023136"/>
    </source>
</evidence>
<dbReference type="InterPro" id="IPR039426">
    <property type="entry name" value="TonB-dep_rcpt-like"/>
</dbReference>
<dbReference type="Pfam" id="PF07715">
    <property type="entry name" value="Plug"/>
    <property type="match status" value="1"/>
</dbReference>
<dbReference type="InterPro" id="IPR012910">
    <property type="entry name" value="Plug_dom"/>
</dbReference>
<dbReference type="Pfam" id="PF13715">
    <property type="entry name" value="CarbopepD_reg_2"/>
    <property type="match status" value="1"/>
</dbReference>
<comment type="similarity">
    <text evidence="8">Belongs to the TonB-dependent receptor family.</text>
</comment>